<dbReference type="EMBL" id="JAQIZT010000002">
    <property type="protein sequence ID" value="KAJ7006194.1"/>
    <property type="molecule type" value="Genomic_DNA"/>
</dbReference>
<evidence type="ECO:0000313" key="2">
    <source>
        <dbReference type="EMBL" id="KAJ7006194.1"/>
    </source>
</evidence>
<protein>
    <submittedName>
        <fullName evidence="2">Uncharacterized protein</fullName>
    </submittedName>
</protein>
<accession>A0AAD6RC59</accession>
<feature type="region of interest" description="Disordered" evidence="1">
    <location>
        <begin position="25"/>
        <end position="60"/>
    </location>
</feature>
<evidence type="ECO:0000313" key="3">
    <source>
        <dbReference type="Proteomes" id="UP001164929"/>
    </source>
</evidence>
<dbReference type="Proteomes" id="UP001164929">
    <property type="component" value="Chromosome 2"/>
</dbReference>
<keyword evidence="3" id="KW-1185">Reference proteome</keyword>
<proteinExistence type="predicted"/>
<gene>
    <name evidence="2" type="ORF">NC653_005522</name>
</gene>
<sequence length="60" mass="7160">MAMVGDIALCFLKETICFLKDHIQQSKHDEEAKRKRKESVEDMDRPPKILQEKSFDRWPL</sequence>
<reference evidence="2" key="1">
    <citation type="journal article" date="2023" name="Mol. Ecol. Resour.">
        <title>Chromosome-level genome assembly of a triploid poplar Populus alba 'Berolinensis'.</title>
        <authorList>
            <person name="Chen S."/>
            <person name="Yu Y."/>
            <person name="Wang X."/>
            <person name="Wang S."/>
            <person name="Zhang T."/>
            <person name="Zhou Y."/>
            <person name="He R."/>
            <person name="Meng N."/>
            <person name="Wang Y."/>
            <person name="Liu W."/>
            <person name="Liu Z."/>
            <person name="Liu J."/>
            <person name="Guo Q."/>
            <person name="Huang H."/>
            <person name="Sederoff R.R."/>
            <person name="Wang G."/>
            <person name="Qu G."/>
            <person name="Chen S."/>
        </authorList>
    </citation>
    <scope>NUCLEOTIDE SEQUENCE</scope>
    <source>
        <strain evidence="2">SC-2020</strain>
    </source>
</reference>
<comment type="caution">
    <text evidence="2">The sequence shown here is derived from an EMBL/GenBank/DDBJ whole genome shotgun (WGS) entry which is preliminary data.</text>
</comment>
<organism evidence="2 3">
    <name type="scientific">Populus alba x Populus x berolinensis</name>
    <dbReference type="NCBI Taxonomy" id="444605"/>
    <lineage>
        <taxon>Eukaryota</taxon>
        <taxon>Viridiplantae</taxon>
        <taxon>Streptophyta</taxon>
        <taxon>Embryophyta</taxon>
        <taxon>Tracheophyta</taxon>
        <taxon>Spermatophyta</taxon>
        <taxon>Magnoliopsida</taxon>
        <taxon>eudicotyledons</taxon>
        <taxon>Gunneridae</taxon>
        <taxon>Pentapetalae</taxon>
        <taxon>rosids</taxon>
        <taxon>fabids</taxon>
        <taxon>Malpighiales</taxon>
        <taxon>Salicaceae</taxon>
        <taxon>Saliceae</taxon>
        <taxon>Populus</taxon>
    </lineage>
</organism>
<dbReference type="AlphaFoldDB" id="A0AAD6RC59"/>
<evidence type="ECO:0000256" key="1">
    <source>
        <dbReference type="SAM" id="MobiDB-lite"/>
    </source>
</evidence>
<name>A0AAD6RC59_9ROSI</name>